<dbReference type="EMBL" id="CAJVPZ010011614">
    <property type="protein sequence ID" value="CAG8631764.1"/>
    <property type="molecule type" value="Genomic_DNA"/>
</dbReference>
<feature type="non-terminal residue" evidence="2">
    <location>
        <position position="655"/>
    </location>
</feature>
<evidence type="ECO:0000256" key="1">
    <source>
        <dbReference type="SAM" id="MobiDB-lite"/>
    </source>
</evidence>
<name>A0A9N9D8H5_9GLOM</name>
<protein>
    <submittedName>
        <fullName evidence="2">15443_t:CDS:1</fullName>
    </submittedName>
</protein>
<evidence type="ECO:0000313" key="2">
    <source>
        <dbReference type="EMBL" id="CAG8631764.1"/>
    </source>
</evidence>
<evidence type="ECO:0000313" key="3">
    <source>
        <dbReference type="Proteomes" id="UP000789396"/>
    </source>
</evidence>
<feature type="region of interest" description="Disordered" evidence="1">
    <location>
        <begin position="504"/>
        <end position="525"/>
    </location>
</feature>
<feature type="non-terminal residue" evidence="2">
    <location>
        <position position="1"/>
    </location>
</feature>
<accession>A0A9N9D8H5</accession>
<reference evidence="2" key="1">
    <citation type="submission" date="2021-06" db="EMBL/GenBank/DDBJ databases">
        <authorList>
            <person name="Kallberg Y."/>
            <person name="Tangrot J."/>
            <person name="Rosling A."/>
        </authorList>
    </citation>
    <scope>NUCLEOTIDE SEQUENCE</scope>
    <source>
        <strain evidence="2">IN212</strain>
    </source>
</reference>
<dbReference type="OrthoDB" id="2431086at2759"/>
<proteinExistence type="predicted"/>
<gene>
    <name evidence="2" type="ORF">RFULGI_LOCUS7742</name>
</gene>
<sequence length="655" mass="76240">FNRGLIINSEGIQLSDFITYELKPQHENNFIQNTSFHAKLVNSKTKKETFLFKNHVELSIDDLQHVCQVFNTDEAISSAMTFLTDESPTNDIFLMIQYTKAELIIKKESIRPSDELTYKVKETLKHHDSYQKLMNIFNSYGHFLPRRITLGHKIYRMTYLSVDNNSLECNDKNNVVKWTSLDDFSESKFENIFSRWEKFMNSYNFDLSYFVSINGEFIMKNKLKEWIKFCLESDLDLSQIISCKELYPLYEIFDLPLRQEIEVALGINKQIESILRINNQTESISSNGIKERVLMTGIVPIKDPPYSYSINFPVRFKSNNYQVFGKFITRDDVPIDEITIKFDFMDTYGFLIFMENNELAYKDPKIVWILIGIPAEIGYFSTATRKINVLGSGSEPFALKPNNYVVLKVTEYLPQDSVIVASFKHPPSNYEPNFIAEVQSYQDNRILLNIHCLNYESSDSEESSEDYGEDNSEDYSEEYIEDYNEGNNENSKIFHTKMNENMESSGFSKDGVNEEGSNSKYIDVNDKKPASKDALAVSENINNDKNNYVEDNLVTNKSEEHLERNYVEDSNFIDDRYEDFDSNDIEIADFGYDERPSEKSPKYLMQWFILQNSDTTNSFKTMNYLNKIGQEDPKKIDFEVGIAIDKLEISTIKDK</sequence>
<organism evidence="2 3">
    <name type="scientific">Racocetra fulgida</name>
    <dbReference type="NCBI Taxonomy" id="60492"/>
    <lineage>
        <taxon>Eukaryota</taxon>
        <taxon>Fungi</taxon>
        <taxon>Fungi incertae sedis</taxon>
        <taxon>Mucoromycota</taxon>
        <taxon>Glomeromycotina</taxon>
        <taxon>Glomeromycetes</taxon>
        <taxon>Diversisporales</taxon>
        <taxon>Gigasporaceae</taxon>
        <taxon>Racocetra</taxon>
    </lineage>
</organism>
<keyword evidence="3" id="KW-1185">Reference proteome</keyword>
<dbReference type="AlphaFoldDB" id="A0A9N9D8H5"/>
<comment type="caution">
    <text evidence="2">The sequence shown here is derived from an EMBL/GenBank/DDBJ whole genome shotgun (WGS) entry which is preliminary data.</text>
</comment>
<dbReference type="Proteomes" id="UP000789396">
    <property type="component" value="Unassembled WGS sequence"/>
</dbReference>